<feature type="compositionally biased region" description="Basic and acidic residues" evidence="1">
    <location>
        <begin position="41"/>
        <end position="53"/>
    </location>
</feature>
<evidence type="ECO:0000313" key="3">
    <source>
        <dbReference type="Proteomes" id="UP001355206"/>
    </source>
</evidence>
<proteinExistence type="predicted"/>
<gene>
    <name evidence="2" type="ORF">MOTC310_08845</name>
</gene>
<accession>A0ABU7TMU5</accession>
<evidence type="ECO:0000313" key="2">
    <source>
        <dbReference type="EMBL" id="MEE7490580.1"/>
    </source>
</evidence>
<reference evidence="2 3" key="1">
    <citation type="journal article" date="2012" name="Genet. Mol. Biol.">
        <title>Analysis of 16S rRNA and mxaF genes revealing insights into Methylobacterium niche-specific plant association.</title>
        <authorList>
            <person name="Dourado M.N."/>
            <person name="Andreote F.D."/>
            <person name="Dini-Andreote F."/>
            <person name="Conti R."/>
            <person name="Araujo J.M."/>
            <person name="Araujo W.L."/>
        </authorList>
    </citation>
    <scope>NUCLEOTIDE SEQUENCE [LARGE SCALE GENOMIC DNA]</scope>
    <source>
        <strain evidence="2 3">TC3-10</strain>
    </source>
</reference>
<keyword evidence="3" id="KW-1185">Reference proteome</keyword>
<feature type="region of interest" description="Disordered" evidence="1">
    <location>
        <begin position="19"/>
        <end position="63"/>
    </location>
</feature>
<protein>
    <submittedName>
        <fullName evidence="2">Uncharacterized protein</fullName>
    </submittedName>
</protein>
<comment type="caution">
    <text evidence="2">The sequence shown here is derived from an EMBL/GenBank/DDBJ whole genome shotgun (WGS) entry which is preliminary data.</text>
</comment>
<evidence type="ECO:0000256" key="1">
    <source>
        <dbReference type="SAM" id="MobiDB-lite"/>
    </source>
</evidence>
<sequence>MFTEPAFILPGLCEQMPYEIHLDPESEAEDASAPESGSARTARERRDAAERKRAERARRRAEGIPEPRLVEAAIATALCDLSRRGGLRARVKEQRSYDGIAYGLDAVLGQAMEELVERRGVAQPQAKRALMQRLGLTRQA</sequence>
<name>A0ABU7TMU5_9HYPH</name>
<dbReference type="Proteomes" id="UP001355206">
    <property type="component" value="Unassembled WGS sequence"/>
</dbReference>
<organism evidence="2 3">
    <name type="scientific">Methylobacterium oryzae</name>
    <dbReference type="NCBI Taxonomy" id="334852"/>
    <lineage>
        <taxon>Bacteria</taxon>
        <taxon>Pseudomonadati</taxon>
        <taxon>Pseudomonadota</taxon>
        <taxon>Alphaproteobacteria</taxon>
        <taxon>Hyphomicrobiales</taxon>
        <taxon>Methylobacteriaceae</taxon>
        <taxon>Methylobacterium</taxon>
    </lineage>
</organism>
<dbReference type="EMBL" id="MLCA01000002">
    <property type="protein sequence ID" value="MEE7490580.1"/>
    <property type="molecule type" value="Genomic_DNA"/>
</dbReference>
<dbReference type="RefSeq" id="WP_091784810.1">
    <property type="nucleotide sequence ID" value="NZ_MLCA01000002.1"/>
</dbReference>